<feature type="domain" description="Receptor L-domain" evidence="1">
    <location>
        <begin position="500"/>
        <end position="592"/>
    </location>
</feature>
<evidence type="ECO:0000259" key="1">
    <source>
        <dbReference type="Pfam" id="PF01030"/>
    </source>
</evidence>
<dbReference type="AlphaFoldDB" id="A0A2G5V0N9"/>
<dbReference type="Proteomes" id="UP000230233">
    <property type="component" value="Chromosome II"/>
</dbReference>
<dbReference type="Gene3D" id="3.80.20.20">
    <property type="entry name" value="Receptor L-domain"/>
    <property type="match status" value="2"/>
</dbReference>
<feature type="domain" description="Receptor L-domain" evidence="1">
    <location>
        <begin position="650"/>
        <end position="712"/>
    </location>
</feature>
<dbReference type="InterPro" id="IPR000494">
    <property type="entry name" value="Rcpt_L-dom"/>
</dbReference>
<accession>A0A2G5V0N9</accession>
<evidence type="ECO:0000313" key="3">
    <source>
        <dbReference type="Proteomes" id="UP000230233"/>
    </source>
</evidence>
<name>A0A2G5V0N9_9PELO</name>
<gene>
    <name evidence="2" type="primary">Cni-F18A1.1</name>
    <name evidence="2" type="synonym">Cnig_chr_II.g5379</name>
    <name evidence="2" type="ORF">B9Z55_005379</name>
</gene>
<protein>
    <recommendedName>
        <fullName evidence="1">Receptor L-domain domain-containing protein</fullName>
    </recommendedName>
</protein>
<dbReference type="SUPFAM" id="SSF52058">
    <property type="entry name" value="L domain-like"/>
    <property type="match status" value="2"/>
</dbReference>
<dbReference type="PANTHER" id="PTHR21662">
    <property type="entry name" value="RECEPTOR PROTEIN-TYROSINE KINASE"/>
    <property type="match status" value="1"/>
</dbReference>
<dbReference type="InterPro" id="IPR036941">
    <property type="entry name" value="Rcpt_L-dom_sf"/>
</dbReference>
<reference evidence="3" key="1">
    <citation type="submission" date="2017-10" db="EMBL/GenBank/DDBJ databases">
        <title>Rapid genome shrinkage in a self-fertile nematode reveals novel sperm competition proteins.</title>
        <authorList>
            <person name="Yin D."/>
            <person name="Schwarz E.M."/>
            <person name="Thomas C.G."/>
            <person name="Felde R.L."/>
            <person name="Korf I.F."/>
            <person name="Cutter A.D."/>
            <person name="Schartner C.M."/>
            <person name="Ralston E.J."/>
            <person name="Meyer B.J."/>
            <person name="Haag E.S."/>
        </authorList>
    </citation>
    <scope>NUCLEOTIDE SEQUENCE [LARGE SCALE GENOMIC DNA]</scope>
    <source>
        <strain evidence="3">JU1422</strain>
    </source>
</reference>
<evidence type="ECO:0000313" key="2">
    <source>
        <dbReference type="EMBL" id="PIC45320.1"/>
    </source>
</evidence>
<sequence>MKLIVLLAFGIFTIFSFIGYNVNNQPIPVRITKKSPVKRDTNHAFDFNSRKVLPLKPLRRFPSGKNNKKFVVDWKRLETLQNFVRRSGQIIGQLKFENFDTLEKTTDVWHHRLVKAGHFEVRKEYFDFSKKSKQPRLTFDNCYDGWFPFQYFELKGPIEKAEILIKNPLYDCEFKDRKLPKSMDLIDKFGSFAVRIDPICNWRYWNFDVSNIDEENFETKLRIDLNYTSTLQVISLKVKGFKSNLDLLDNWLIKKFRLDWIQNVGINELDYKRGCLVFEDTDPNAVFHFHGLRHLHYDRENFKQSTPFIINSTNMGCLAFDKKLELFEKFGIVPLQILDSCPDSRKVLIIDGRQPFDYVTDRDDIKFHSGDTLLYARIRYFTEEDHLKNLDKWFMEMGYHDVTEVGEFTKDLSVPEVTVNGCISTFLPFPFAKRAIRNYKNHPTSRYTIPFVYFRNNSGWDCYNRRSVSLLRRSVGKFSVSSSRDCECGKTTSSDFFWKHCRIFRGTLEISKYHEEKDLSQYQNIRRIRDGQLWIHNTEVVSDLRSFSNLEKVNCQPGRGNRESSAVRVDAINTNLENIDLPKLTRSENCDRLVTVYGEKDALPKYSESLWMKKNRGRNLINIQQEQRKCVGYTGKGGGLSAKFAHELEGCNVIIGDLNIDGEIDDISRMTDVLQNIHEIQGNVHIKNLNSIHCKLLARVGSIRGNLTYENNPFLRGISLGLESVKGSIKITRSRDFCLEFQKIRSWVAAFRYEQVVIDCPFYDDSTFSQFEDRIGKVDVMCHLGVSFIFAFFAFYMMPDALLNQFKPLNVLRWREMTELDMRLKMDRDAYLDEDSSDEEPDVMTWKRQNIVKNRLDGRDLEGEKLQKERKEYRANRRRVKLSEKMGALMRTIREKDSDSEYSGQSWLRRKQKRQVKQKEVNDVEELPFQLMLRTRQTKWVGRSKPWGAEEEANLERELDFYDELNATVKEILDDDHKEGISKKHTILDRIESEDLLSRSRFVTEYNKIENIILFLENSVERNDERKWNKLVAIRKKLRKAALKAFGGGEKVRFDDLADRSEKMVKVERMKAGAHEQERRDKTGMFAKIIVETLHWRPPKTDRKTENSES</sequence>
<dbReference type="OrthoDB" id="5863457at2759"/>
<comment type="caution">
    <text evidence="2">The sequence shown here is derived from an EMBL/GenBank/DDBJ whole genome shotgun (WGS) entry which is preliminary data.</text>
</comment>
<organism evidence="2 3">
    <name type="scientific">Caenorhabditis nigoni</name>
    <dbReference type="NCBI Taxonomy" id="1611254"/>
    <lineage>
        <taxon>Eukaryota</taxon>
        <taxon>Metazoa</taxon>
        <taxon>Ecdysozoa</taxon>
        <taxon>Nematoda</taxon>
        <taxon>Chromadorea</taxon>
        <taxon>Rhabditida</taxon>
        <taxon>Rhabditina</taxon>
        <taxon>Rhabditomorpha</taxon>
        <taxon>Rhabditoidea</taxon>
        <taxon>Rhabditidae</taxon>
        <taxon>Peloderinae</taxon>
        <taxon>Caenorhabditis</taxon>
    </lineage>
</organism>
<keyword evidence="3" id="KW-1185">Reference proteome</keyword>
<dbReference type="STRING" id="1611254.A0A2G5V0N9"/>
<dbReference type="PANTHER" id="PTHR21662:SF59">
    <property type="entry name" value="RECEPTOR PROTEIN-TYROSINE KINASE"/>
    <property type="match status" value="1"/>
</dbReference>
<dbReference type="Pfam" id="PF01030">
    <property type="entry name" value="Recep_L_domain"/>
    <property type="match status" value="2"/>
</dbReference>
<dbReference type="EMBL" id="PDUG01000002">
    <property type="protein sequence ID" value="PIC45320.1"/>
    <property type="molecule type" value="Genomic_DNA"/>
</dbReference>
<proteinExistence type="predicted"/>
<dbReference type="InterPro" id="IPR053079">
    <property type="entry name" value="SPS2_domain"/>
</dbReference>